<dbReference type="Gene3D" id="3.60.110.10">
    <property type="entry name" value="Carbon-nitrogen hydrolase"/>
    <property type="match status" value="1"/>
</dbReference>
<feature type="compositionally biased region" description="Basic and acidic residues" evidence="1">
    <location>
        <begin position="60"/>
        <end position="79"/>
    </location>
</feature>
<feature type="compositionally biased region" description="Low complexity" evidence="1">
    <location>
        <begin position="25"/>
        <end position="44"/>
    </location>
</feature>
<feature type="compositionally biased region" description="Polar residues" evidence="1">
    <location>
        <begin position="88"/>
        <end position="105"/>
    </location>
</feature>
<gene>
    <name evidence="2" type="ORF">HCEG_04130</name>
</gene>
<dbReference type="InterPro" id="IPR036526">
    <property type="entry name" value="C-N_Hydrolase_sf"/>
</dbReference>
<evidence type="ECO:0000256" key="1">
    <source>
        <dbReference type="SAM" id="MobiDB-lite"/>
    </source>
</evidence>
<evidence type="ECO:0000313" key="2">
    <source>
        <dbReference type="EMBL" id="EGC44915.1"/>
    </source>
</evidence>
<dbReference type="AlphaFoldDB" id="F0UFB1"/>
<dbReference type="GO" id="GO:0070773">
    <property type="term" value="F:protein-N-terminal glutamine amidohydrolase activity"/>
    <property type="evidence" value="ECO:0007669"/>
    <property type="project" value="InterPro"/>
</dbReference>
<dbReference type="HOGENOM" id="CLU_009854_0_0_1"/>
<dbReference type="GO" id="GO:0008418">
    <property type="term" value="F:protein-N-terminal asparagine amidohydrolase activity"/>
    <property type="evidence" value="ECO:0007669"/>
    <property type="project" value="InterPro"/>
</dbReference>
<protein>
    <submittedName>
        <fullName evidence="2">Hydrolase</fullName>
    </submittedName>
</protein>
<name>F0UFB1_AJEC8</name>
<dbReference type="PANTHER" id="PTHR11750">
    <property type="entry name" value="PROTEIN N-TERMINAL AMIDASE"/>
    <property type="match status" value="1"/>
</dbReference>
<dbReference type="OMA" id="MAAENEM"/>
<keyword evidence="2" id="KW-0378">Hydrolase</keyword>
<sequence>MARSTARRLGCVVCAGYPELAEARTTSNLESEVTSTSVSASTSLPPSPPMKSDVQMAAENEMHDGPLEDPHGNGDRKENNTGAKRATTHSVMKTTSTDGENNTIASSPTNKNPNPNPNPNSIPKTDPTTPTTTSPAPPTAPSRFNSAVLVSPTGSTLYNYQKRFLYYTDECWAAEGRSGPGFLHLQLPSIPGPNASPATTRTAIGICMDINPYKFLAPWTEYEFATHVLESGARLVLLPMAWLTTLKSEEMGGVGEGEEEEEALALARRPDLETFRYWLTRFWPLVGGGGVRETGREGKGEEGDEDVIVVFANRVGVEEGGFRIGEYGDGVARYAGTSCVVAVRRVGRGKRGGPGDEAEIVVWEMLGRAEEGVCFVDTEAEPRWVFRMGGARDDGDDDDDDDGRG</sequence>
<dbReference type="EMBL" id="DS990638">
    <property type="protein sequence ID" value="EGC44915.1"/>
    <property type="molecule type" value="Genomic_DNA"/>
</dbReference>
<reference evidence="3" key="1">
    <citation type="submission" date="2008-07" db="EMBL/GenBank/DDBJ databases">
        <title>Annotation of Ajellomyces capsulatus strain H88.</title>
        <authorList>
            <person name="Champion M."/>
            <person name="Cuomo C."/>
            <person name="Ma L.-J."/>
            <person name="Henn M.R."/>
            <person name="Sil A."/>
            <person name="Goldman B."/>
            <person name="Young S.K."/>
            <person name="Kodira C.D."/>
            <person name="Zeng Q."/>
            <person name="Koehrsen M."/>
            <person name="Alvarado L."/>
            <person name="Berlin A."/>
            <person name="Borenstein D."/>
            <person name="Chen Z."/>
            <person name="Engels R."/>
            <person name="Freedman E."/>
            <person name="Gellesch M."/>
            <person name="Goldberg J."/>
            <person name="Griggs A."/>
            <person name="Gujja S."/>
            <person name="Heiman D."/>
            <person name="Hepburn T."/>
            <person name="Howarth C."/>
            <person name="Jen D."/>
            <person name="Larson L."/>
            <person name="Lewis B."/>
            <person name="Mehta T."/>
            <person name="Park D."/>
            <person name="Pearson M."/>
            <person name="Roberts A."/>
            <person name="Saif S."/>
            <person name="Shea T."/>
            <person name="Shenoy N."/>
            <person name="Sisk P."/>
            <person name="Stolte C."/>
            <person name="Sykes S."/>
            <person name="Walk T."/>
            <person name="White J."/>
            <person name="Yandava C."/>
            <person name="Klein B."/>
            <person name="McEwen J.G."/>
            <person name="Puccia R."/>
            <person name="Goldman G.H."/>
            <person name="Felipe M.S."/>
            <person name="Nino-Vega G."/>
            <person name="San-Blas G."/>
            <person name="Taylor J."/>
            <person name="Mendoza L."/>
            <person name="Galagan J."/>
            <person name="Nusbaum C."/>
            <person name="Birren B."/>
        </authorList>
    </citation>
    <scope>NUCLEOTIDE SEQUENCE [LARGE SCALE GENOMIC DNA]</scope>
    <source>
        <strain evidence="3">H88</strain>
    </source>
</reference>
<dbReference type="InterPro" id="IPR039703">
    <property type="entry name" value="Nta1"/>
</dbReference>
<feature type="compositionally biased region" description="Low complexity" evidence="1">
    <location>
        <begin position="121"/>
        <end position="134"/>
    </location>
</feature>
<dbReference type="OrthoDB" id="201515at2759"/>
<dbReference type="Proteomes" id="UP000008142">
    <property type="component" value="Unassembled WGS sequence"/>
</dbReference>
<dbReference type="PANTHER" id="PTHR11750:SF26">
    <property type="entry name" value="PROTEIN N-TERMINAL AMIDASE"/>
    <property type="match status" value="1"/>
</dbReference>
<dbReference type="STRING" id="544711.F0UFB1"/>
<organism evidence="3">
    <name type="scientific">Ajellomyces capsulatus (strain H88)</name>
    <name type="common">Darling's disease fungus</name>
    <name type="synonym">Histoplasma capsulatum</name>
    <dbReference type="NCBI Taxonomy" id="544711"/>
    <lineage>
        <taxon>Eukaryota</taxon>
        <taxon>Fungi</taxon>
        <taxon>Dikarya</taxon>
        <taxon>Ascomycota</taxon>
        <taxon>Pezizomycotina</taxon>
        <taxon>Eurotiomycetes</taxon>
        <taxon>Eurotiomycetidae</taxon>
        <taxon>Onygenales</taxon>
        <taxon>Ajellomycetaceae</taxon>
        <taxon>Histoplasma</taxon>
    </lineage>
</organism>
<accession>F0UFB1</accession>
<dbReference type="SUPFAM" id="SSF56317">
    <property type="entry name" value="Carbon-nitrogen hydrolase"/>
    <property type="match status" value="1"/>
</dbReference>
<evidence type="ECO:0000313" key="3">
    <source>
        <dbReference type="Proteomes" id="UP000008142"/>
    </source>
</evidence>
<proteinExistence type="predicted"/>
<dbReference type="GO" id="GO:0030163">
    <property type="term" value="P:protein catabolic process"/>
    <property type="evidence" value="ECO:0007669"/>
    <property type="project" value="TreeGrafter"/>
</dbReference>
<feature type="region of interest" description="Disordered" evidence="1">
    <location>
        <begin position="22"/>
        <end position="146"/>
    </location>
</feature>